<evidence type="ECO:0000256" key="3">
    <source>
        <dbReference type="ARBA" id="ARBA00023125"/>
    </source>
</evidence>
<feature type="domain" description="Zn(2)-C6 fungal-type" evidence="6">
    <location>
        <begin position="55"/>
        <end position="83"/>
    </location>
</feature>
<evidence type="ECO:0000313" key="8">
    <source>
        <dbReference type="Proteomes" id="UP001194746"/>
    </source>
</evidence>
<evidence type="ECO:0000256" key="5">
    <source>
        <dbReference type="ARBA" id="ARBA00023242"/>
    </source>
</evidence>
<dbReference type="Pfam" id="PF00172">
    <property type="entry name" value="Zn_clus"/>
    <property type="match status" value="1"/>
</dbReference>
<accession>A0AAD4GUX7</accession>
<dbReference type="PROSITE" id="PS50048">
    <property type="entry name" value="ZN2_CY6_FUNGAL_2"/>
    <property type="match status" value="1"/>
</dbReference>
<dbReference type="GO" id="GO:0008270">
    <property type="term" value="F:zinc ion binding"/>
    <property type="evidence" value="ECO:0007669"/>
    <property type="project" value="InterPro"/>
</dbReference>
<name>A0AAD4GUX7_ASPNN</name>
<evidence type="ECO:0000259" key="6">
    <source>
        <dbReference type="PROSITE" id="PS50048"/>
    </source>
</evidence>
<evidence type="ECO:0000256" key="1">
    <source>
        <dbReference type="ARBA" id="ARBA00004123"/>
    </source>
</evidence>
<dbReference type="SUPFAM" id="SSF57701">
    <property type="entry name" value="Zn2/Cys6 DNA-binding domain"/>
    <property type="match status" value="1"/>
</dbReference>
<protein>
    <recommendedName>
        <fullName evidence="6">Zn(2)-C6 fungal-type domain-containing protein</fullName>
    </recommendedName>
</protein>
<dbReference type="GO" id="GO:0045944">
    <property type="term" value="P:positive regulation of transcription by RNA polymerase II"/>
    <property type="evidence" value="ECO:0007669"/>
    <property type="project" value="TreeGrafter"/>
</dbReference>
<dbReference type="PROSITE" id="PS00463">
    <property type="entry name" value="ZN2_CY6_FUNGAL_1"/>
    <property type="match status" value="1"/>
</dbReference>
<dbReference type="PANTHER" id="PTHR37534:SF11">
    <property type="entry name" value="ZN(II)2CYS6 TRANSCRIPTION FACTOR (EUROFUNG)"/>
    <property type="match status" value="1"/>
</dbReference>
<dbReference type="PANTHER" id="PTHR37534">
    <property type="entry name" value="TRANSCRIPTIONAL ACTIVATOR PROTEIN UGA3"/>
    <property type="match status" value="1"/>
</dbReference>
<dbReference type="Gene3D" id="4.10.240.10">
    <property type="entry name" value="Zn(2)-C6 fungal-type DNA-binding domain"/>
    <property type="match status" value="1"/>
</dbReference>
<dbReference type="GO" id="GO:0000976">
    <property type="term" value="F:transcription cis-regulatory region binding"/>
    <property type="evidence" value="ECO:0007669"/>
    <property type="project" value="TreeGrafter"/>
</dbReference>
<dbReference type="InterPro" id="IPR036864">
    <property type="entry name" value="Zn2-C6_fun-type_DNA-bd_sf"/>
</dbReference>
<comment type="caution">
    <text evidence="7">The sequence shown here is derived from an EMBL/GenBank/DDBJ whole genome shotgun (WGS) entry which is preliminary data.</text>
</comment>
<evidence type="ECO:0000313" key="7">
    <source>
        <dbReference type="EMBL" id="KAF9888898.1"/>
    </source>
</evidence>
<dbReference type="AlphaFoldDB" id="A0AAD4GUX7"/>
<proteinExistence type="predicted"/>
<dbReference type="Pfam" id="PF11951">
    <property type="entry name" value="Fungal_trans_2"/>
    <property type="match status" value="1"/>
</dbReference>
<dbReference type="InterPro" id="IPR001138">
    <property type="entry name" value="Zn2Cys6_DnaBD"/>
</dbReference>
<dbReference type="GO" id="GO:0000981">
    <property type="term" value="F:DNA-binding transcription factor activity, RNA polymerase II-specific"/>
    <property type="evidence" value="ECO:0007669"/>
    <property type="project" value="InterPro"/>
</dbReference>
<keyword evidence="4" id="KW-0804">Transcription</keyword>
<reference evidence="7" key="1">
    <citation type="journal article" date="2019" name="Beilstein J. Org. Chem.">
        <title>Nanangenines: drimane sesquiterpenoids as the dominant metabolite cohort of a novel Australian fungus, Aspergillus nanangensis.</title>
        <authorList>
            <person name="Lacey H.J."/>
            <person name="Gilchrist C.L.M."/>
            <person name="Crombie A."/>
            <person name="Kalaitzis J.A."/>
            <person name="Vuong D."/>
            <person name="Rutledge P.J."/>
            <person name="Turner P."/>
            <person name="Pitt J.I."/>
            <person name="Lacey E."/>
            <person name="Chooi Y.H."/>
            <person name="Piggott A.M."/>
        </authorList>
    </citation>
    <scope>NUCLEOTIDE SEQUENCE</scope>
    <source>
        <strain evidence="7">MST-FP2251</strain>
    </source>
</reference>
<reference evidence="7" key="2">
    <citation type="submission" date="2020-02" db="EMBL/GenBank/DDBJ databases">
        <authorList>
            <person name="Gilchrist C.L.M."/>
            <person name="Chooi Y.-H."/>
        </authorList>
    </citation>
    <scope>NUCLEOTIDE SEQUENCE</scope>
    <source>
        <strain evidence="7">MST-FP2251</strain>
    </source>
</reference>
<comment type="subcellular location">
    <subcellularLocation>
        <location evidence="1">Nucleus</location>
    </subcellularLocation>
</comment>
<keyword evidence="5" id="KW-0539">Nucleus</keyword>
<dbReference type="CDD" id="cd00067">
    <property type="entry name" value="GAL4"/>
    <property type="match status" value="1"/>
</dbReference>
<dbReference type="SMART" id="SM00066">
    <property type="entry name" value="GAL4"/>
    <property type="match status" value="1"/>
</dbReference>
<evidence type="ECO:0000256" key="2">
    <source>
        <dbReference type="ARBA" id="ARBA00023015"/>
    </source>
</evidence>
<dbReference type="EMBL" id="VCAU01000042">
    <property type="protein sequence ID" value="KAF9888898.1"/>
    <property type="molecule type" value="Genomic_DNA"/>
</dbReference>
<gene>
    <name evidence="7" type="ORF">FE257_008268</name>
</gene>
<keyword evidence="8" id="KW-1185">Reference proteome</keyword>
<sequence>MGNRFVRVRFAPIKTLPAAPASPRGSASTTESLARFAHAESQQIASRKHNRSRKGCRDCRQRKVKCDEEFPVCRRCQQRGSLCQSEPPAHGWHLELPWIFAHASSDPSAPISNADSNLLQWWFDNTCHIMVLNPLINPLSYPILEHLAASPALLHTVQSISAAHQKYFDSRVITCFYQRSLALKLIHQELSSKQTPPIVLFLTIFMLGISSSWVDDSFQDFGKEHLLGAHAILDQILSDHENWEDPNVKTITGYYLFWDMAVSLLSESDELPVIDTPEVQGIVDKMENFFHPIGGYSVKIFYMLSILGRYFRTVLDKGQRDLLLELEWEDSLTNWVPRNEDPYLFNLCDAFRRKGLILLNQVKFLSPVPGFDVEEYVTKEIQDHARYAVRELLSVPVTEHCVTIQAIPLTLAASELTAEDANERAETLTRLKAIFSSCRVRTVLYAMSLLEQLWHLHDSGTRITYHELMLRKKWKLSLV</sequence>
<dbReference type="InterPro" id="IPR021858">
    <property type="entry name" value="Fun_TF"/>
</dbReference>
<dbReference type="Proteomes" id="UP001194746">
    <property type="component" value="Unassembled WGS sequence"/>
</dbReference>
<dbReference type="GO" id="GO:0005634">
    <property type="term" value="C:nucleus"/>
    <property type="evidence" value="ECO:0007669"/>
    <property type="project" value="UniProtKB-SubCell"/>
</dbReference>
<evidence type="ECO:0000256" key="4">
    <source>
        <dbReference type="ARBA" id="ARBA00023163"/>
    </source>
</evidence>
<organism evidence="7 8">
    <name type="scientific">Aspergillus nanangensis</name>
    <dbReference type="NCBI Taxonomy" id="2582783"/>
    <lineage>
        <taxon>Eukaryota</taxon>
        <taxon>Fungi</taxon>
        <taxon>Dikarya</taxon>
        <taxon>Ascomycota</taxon>
        <taxon>Pezizomycotina</taxon>
        <taxon>Eurotiomycetes</taxon>
        <taxon>Eurotiomycetidae</taxon>
        <taxon>Eurotiales</taxon>
        <taxon>Aspergillaceae</taxon>
        <taxon>Aspergillus</taxon>
        <taxon>Aspergillus subgen. Circumdati</taxon>
    </lineage>
</organism>
<keyword evidence="3" id="KW-0238">DNA-binding</keyword>
<keyword evidence="2" id="KW-0805">Transcription regulation</keyword>